<name>A0AAV7NB96_PLEWA</name>
<protein>
    <submittedName>
        <fullName evidence="1">Uncharacterized protein</fullName>
    </submittedName>
</protein>
<accession>A0AAV7NB96</accession>
<dbReference type="AlphaFoldDB" id="A0AAV7NB96"/>
<comment type="caution">
    <text evidence="1">The sequence shown here is derived from an EMBL/GenBank/DDBJ whole genome shotgun (WGS) entry which is preliminary data.</text>
</comment>
<organism evidence="1 2">
    <name type="scientific">Pleurodeles waltl</name>
    <name type="common">Iberian ribbed newt</name>
    <dbReference type="NCBI Taxonomy" id="8319"/>
    <lineage>
        <taxon>Eukaryota</taxon>
        <taxon>Metazoa</taxon>
        <taxon>Chordata</taxon>
        <taxon>Craniata</taxon>
        <taxon>Vertebrata</taxon>
        <taxon>Euteleostomi</taxon>
        <taxon>Amphibia</taxon>
        <taxon>Batrachia</taxon>
        <taxon>Caudata</taxon>
        <taxon>Salamandroidea</taxon>
        <taxon>Salamandridae</taxon>
        <taxon>Pleurodelinae</taxon>
        <taxon>Pleurodeles</taxon>
    </lineage>
</organism>
<sequence>MRVTYGTLPFRRAVLAPCREPPDFRVSLTLVGPLRRWTRSRAASAPALPPVLKDRARRLPKILWLYPLTFLYV</sequence>
<reference evidence="1" key="1">
    <citation type="journal article" date="2022" name="bioRxiv">
        <title>Sequencing and chromosome-scale assembly of the giantPleurodeles waltlgenome.</title>
        <authorList>
            <person name="Brown T."/>
            <person name="Elewa A."/>
            <person name="Iarovenko S."/>
            <person name="Subramanian E."/>
            <person name="Araus A.J."/>
            <person name="Petzold A."/>
            <person name="Susuki M."/>
            <person name="Suzuki K.-i.T."/>
            <person name="Hayashi T."/>
            <person name="Toyoda A."/>
            <person name="Oliveira C."/>
            <person name="Osipova E."/>
            <person name="Leigh N.D."/>
            <person name="Simon A."/>
            <person name="Yun M.H."/>
        </authorList>
    </citation>
    <scope>NUCLEOTIDE SEQUENCE</scope>
    <source>
        <strain evidence="1">20211129_DDA</strain>
        <tissue evidence="1">Liver</tissue>
    </source>
</reference>
<keyword evidence="2" id="KW-1185">Reference proteome</keyword>
<evidence type="ECO:0000313" key="1">
    <source>
        <dbReference type="EMBL" id="KAJ1112135.1"/>
    </source>
</evidence>
<dbReference type="Proteomes" id="UP001066276">
    <property type="component" value="Chromosome 8"/>
</dbReference>
<proteinExistence type="predicted"/>
<evidence type="ECO:0000313" key="2">
    <source>
        <dbReference type="Proteomes" id="UP001066276"/>
    </source>
</evidence>
<dbReference type="EMBL" id="JANPWB010000012">
    <property type="protein sequence ID" value="KAJ1112135.1"/>
    <property type="molecule type" value="Genomic_DNA"/>
</dbReference>
<gene>
    <name evidence="1" type="ORF">NDU88_000403</name>
</gene>